<evidence type="ECO:0000313" key="8">
    <source>
        <dbReference type="EMBL" id="MCP0887802.1"/>
    </source>
</evidence>
<organism evidence="8 9">
    <name type="scientific">Ligilactobacillus ubinensis</name>
    <dbReference type="NCBI Taxonomy" id="2876789"/>
    <lineage>
        <taxon>Bacteria</taxon>
        <taxon>Bacillati</taxon>
        <taxon>Bacillota</taxon>
        <taxon>Bacilli</taxon>
        <taxon>Lactobacillales</taxon>
        <taxon>Lactobacillaceae</taxon>
        <taxon>Ligilactobacillus</taxon>
    </lineage>
</organism>
<dbReference type="CDD" id="cd08010">
    <property type="entry name" value="MltG_like"/>
    <property type="match status" value="1"/>
</dbReference>
<dbReference type="Gene3D" id="3.30.160.60">
    <property type="entry name" value="Classic Zinc Finger"/>
    <property type="match status" value="1"/>
</dbReference>
<evidence type="ECO:0000313" key="9">
    <source>
        <dbReference type="Proteomes" id="UP001139006"/>
    </source>
</evidence>
<sequence length="348" mass="38828">MLILALISLVGGIGYHYVKESLQPLSQTSTKEIQVKIPIGSTNKEIGAILEKNHVIKSGVVFDYYVRTKKFDSFKAGYYLLKSSMTLTQIAHHLEVGGSSTPLINTGKVLVKEGVTAAEIGTVVQQNTRFSKKAFLKMLNNQSFINALEKKYPELLSSAVSATNTRYKLEGYLYPATYTVTKKTTLKNLILQMVMKTNQVISPYYSEISSKGYTVQKVLTLASLVEREGVTNSDRRKIAGVFLNRLDKNMMLQTDISVLYALNTSKTTVTYKDLKYASPYNLYLHTGVGPGPFNNPSLNSIKAVLDPADRDKDYLYFVANTKTGKVYYATTYAEHQANIKKIKNENSN</sequence>
<dbReference type="NCBIfam" id="TIGR00247">
    <property type="entry name" value="endolytic transglycosylase MltG"/>
    <property type="match status" value="1"/>
</dbReference>
<evidence type="ECO:0000256" key="2">
    <source>
        <dbReference type="ARBA" id="ARBA00022692"/>
    </source>
</evidence>
<keyword evidence="4 7" id="KW-0472">Membrane</keyword>
<evidence type="ECO:0000256" key="7">
    <source>
        <dbReference type="HAMAP-Rule" id="MF_02065"/>
    </source>
</evidence>
<keyword evidence="3 7" id="KW-1133">Transmembrane helix</keyword>
<keyword evidence="6 7" id="KW-0961">Cell wall biogenesis/degradation</keyword>
<keyword evidence="2 7" id="KW-0812">Transmembrane</keyword>
<dbReference type="GO" id="GO:0071555">
    <property type="term" value="P:cell wall organization"/>
    <property type="evidence" value="ECO:0007669"/>
    <property type="project" value="UniProtKB-KW"/>
</dbReference>
<evidence type="ECO:0000256" key="4">
    <source>
        <dbReference type="ARBA" id="ARBA00023136"/>
    </source>
</evidence>
<dbReference type="AlphaFoldDB" id="A0A9X2JM75"/>
<dbReference type="GO" id="GO:0005886">
    <property type="term" value="C:plasma membrane"/>
    <property type="evidence" value="ECO:0007669"/>
    <property type="project" value="UniProtKB-UniRule"/>
</dbReference>
<comment type="catalytic activity">
    <reaction evidence="7">
        <text>a peptidoglycan chain = a peptidoglycan chain with N-acetyl-1,6-anhydromuramyl-[peptide] at the reducing end + a peptidoglycan chain with N-acetylglucosamine at the non-reducing end.</text>
        <dbReference type="EC" id="4.2.2.29"/>
    </reaction>
</comment>
<accession>A0A9X2JM75</accession>
<dbReference type="EMBL" id="JAIULA010000026">
    <property type="protein sequence ID" value="MCP0887802.1"/>
    <property type="molecule type" value="Genomic_DNA"/>
</dbReference>
<name>A0A9X2JM75_9LACO</name>
<dbReference type="InterPro" id="IPR003770">
    <property type="entry name" value="MLTG-like"/>
</dbReference>
<dbReference type="Proteomes" id="UP001139006">
    <property type="component" value="Unassembled WGS sequence"/>
</dbReference>
<proteinExistence type="inferred from homology"/>
<dbReference type="GO" id="GO:0008932">
    <property type="term" value="F:lytic endotransglycosylase activity"/>
    <property type="evidence" value="ECO:0007669"/>
    <property type="project" value="UniProtKB-UniRule"/>
</dbReference>
<comment type="function">
    <text evidence="7">Functions as a peptidoglycan terminase that cleaves nascent peptidoglycan strands endolytically to terminate their elongation.</text>
</comment>
<protein>
    <recommendedName>
        <fullName evidence="7">Endolytic murein transglycosylase</fullName>
        <ecNumber evidence="7">4.2.2.29</ecNumber>
    </recommendedName>
    <alternativeName>
        <fullName evidence="7">Peptidoglycan lytic transglycosylase</fullName>
    </alternativeName>
    <alternativeName>
        <fullName evidence="7">Peptidoglycan polymerization terminase</fullName>
    </alternativeName>
</protein>
<comment type="caution">
    <text evidence="8">The sequence shown here is derived from an EMBL/GenBank/DDBJ whole genome shotgun (WGS) entry which is preliminary data.</text>
</comment>
<evidence type="ECO:0000256" key="6">
    <source>
        <dbReference type="ARBA" id="ARBA00023316"/>
    </source>
</evidence>
<keyword evidence="9" id="KW-1185">Reference proteome</keyword>
<evidence type="ECO:0000256" key="3">
    <source>
        <dbReference type="ARBA" id="ARBA00022989"/>
    </source>
</evidence>
<dbReference type="PANTHER" id="PTHR30518">
    <property type="entry name" value="ENDOLYTIC MUREIN TRANSGLYCOSYLASE"/>
    <property type="match status" value="1"/>
</dbReference>
<dbReference type="Pfam" id="PF02618">
    <property type="entry name" value="YceG"/>
    <property type="match status" value="1"/>
</dbReference>
<dbReference type="GO" id="GO:0009252">
    <property type="term" value="P:peptidoglycan biosynthetic process"/>
    <property type="evidence" value="ECO:0007669"/>
    <property type="project" value="UniProtKB-UniRule"/>
</dbReference>
<keyword evidence="5 7" id="KW-0456">Lyase</keyword>
<dbReference type="PANTHER" id="PTHR30518:SF2">
    <property type="entry name" value="ENDOLYTIC MUREIN TRANSGLYCOSYLASE"/>
    <property type="match status" value="1"/>
</dbReference>
<reference evidence="8 9" key="1">
    <citation type="journal article" date="2023" name="Int. J. Syst. Evol. Microbiol.">
        <title>Ligilactobacillus ubinensis sp. nov., a novel species isolated from the wild ferment of a durian fruit (Durio zibethinus).</title>
        <authorList>
            <person name="Heng Y.C."/>
            <person name="Menon N."/>
            <person name="Chen B."/>
            <person name="Loo B.Z.L."/>
            <person name="Wong G.W.J."/>
            <person name="Lim A.C.H."/>
            <person name="Silvaraju S."/>
            <person name="Kittelmann S."/>
        </authorList>
    </citation>
    <scope>NUCLEOTIDE SEQUENCE [LARGE SCALE GENOMIC DNA]</scope>
    <source>
        <strain evidence="8 9">WILCCON 0076</strain>
    </source>
</reference>
<gene>
    <name evidence="7 8" type="primary">mltG</name>
    <name evidence="8" type="ORF">LB941_10725</name>
</gene>
<comment type="similarity">
    <text evidence="7">Belongs to the transglycosylase MltG family.</text>
</comment>
<dbReference type="HAMAP" id="MF_02065">
    <property type="entry name" value="MltG"/>
    <property type="match status" value="1"/>
</dbReference>
<dbReference type="Gene3D" id="3.30.1490.480">
    <property type="entry name" value="Endolytic murein transglycosylase"/>
    <property type="match status" value="1"/>
</dbReference>
<feature type="site" description="Important for catalytic activity" evidence="7">
    <location>
        <position position="228"/>
    </location>
</feature>
<dbReference type="EC" id="4.2.2.29" evidence="7"/>
<evidence type="ECO:0000256" key="1">
    <source>
        <dbReference type="ARBA" id="ARBA00022475"/>
    </source>
</evidence>
<evidence type="ECO:0000256" key="5">
    <source>
        <dbReference type="ARBA" id="ARBA00023239"/>
    </source>
</evidence>
<keyword evidence="1 7" id="KW-1003">Cell membrane</keyword>